<evidence type="ECO:0000256" key="1">
    <source>
        <dbReference type="ARBA" id="ARBA00022670"/>
    </source>
</evidence>
<dbReference type="PROSITE" id="PS50240">
    <property type="entry name" value="TRYPSIN_DOM"/>
    <property type="match status" value="1"/>
</dbReference>
<dbReference type="InterPro" id="IPR033116">
    <property type="entry name" value="TRYPSIN_SER"/>
</dbReference>
<dbReference type="CTD" id="6750536"/>
<dbReference type="InterPro" id="IPR018114">
    <property type="entry name" value="TRYPSIN_HIS"/>
</dbReference>
<dbReference type="RefSeq" id="XP_002109321.1">
    <property type="nucleotide sequence ID" value="XM_002109285.1"/>
</dbReference>
<dbReference type="CDD" id="cd00190">
    <property type="entry name" value="Tryp_SPc"/>
    <property type="match status" value="1"/>
</dbReference>
<dbReference type="PRINTS" id="PR00722">
    <property type="entry name" value="CHYMOTRYPSIN"/>
</dbReference>
<evidence type="ECO:0000313" key="9">
    <source>
        <dbReference type="Proteomes" id="UP000009022"/>
    </source>
</evidence>
<evidence type="ECO:0000256" key="5">
    <source>
        <dbReference type="ARBA" id="ARBA00023157"/>
    </source>
</evidence>
<dbReference type="Pfam" id="PF00089">
    <property type="entry name" value="Trypsin"/>
    <property type="match status" value="1"/>
</dbReference>
<dbReference type="InterPro" id="IPR009003">
    <property type="entry name" value="Peptidase_S1_PA"/>
</dbReference>
<dbReference type="PROSITE" id="PS00135">
    <property type="entry name" value="TRYPSIN_SER"/>
    <property type="match status" value="1"/>
</dbReference>
<name>B3RNN5_TRIAD</name>
<gene>
    <name evidence="8" type="ORF">TRIADDRAFT_20559</name>
</gene>
<dbReference type="KEGG" id="tad:TRIADDRAFT_20559"/>
<dbReference type="OrthoDB" id="546450at2759"/>
<dbReference type="AlphaFoldDB" id="B3RNN5"/>
<dbReference type="SMART" id="SM00020">
    <property type="entry name" value="Tryp_SPc"/>
    <property type="match status" value="1"/>
</dbReference>
<dbReference type="InterPro" id="IPR001254">
    <property type="entry name" value="Trypsin_dom"/>
</dbReference>
<dbReference type="STRING" id="10228.B3RNN5"/>
<keyword evidence="4 6" id="KW-0720">Serine protease</keyword>
<dbReference type="GO" id="GO:0005615">
    <property type="term" value="C:extracellular space"/>
    <property type="evidence" value="ECO:0000318"/>
    <property type="project" value="GO_Central"/>
</dbReference>
<evidence type="ECO:0000256" key="2">
    <source>
        <dbReference type="ARBA" id="ARBA00022729"/>
    </source>
</evidence>
<dbReference type="HOGENOM" id="CLU_006842_0_4_1"/>
<dbReference type="Proteomes" id="UP000009022">
    <property type="component" value="Unassembled WGS sequence"/>
</dbReference>
<dbReference type="GO" id="GO:0006508">
    <property type="term" value="P:proteolysis"/>
    <property type="evidence" value="ECO:0000318"/>
    <property type="project" value="GO_Central"/>
</dbReference>
<evidence type="ECO:0000259" key="7">
    <source>
        <dbReference type="PROSITE" id="PS50240"/>
    </source>
</evidence>
<dbReference type="SUPFAM" id="SSF50494">
    <property type="entry name" value="Trypsin-like serine proteases"/>
    <property type="match status" value="1"/>
</dbReference>
<evidence type="ECO:0000256" key="6">
    <source>
        <dbReference type="RuleBase" id="RU363034"/>
    </source>
</evidence>
<dbReference type="Gene3D" id="2.40.10.10">
    <property type="entry name" value="Trypsin-like serine proteases"/>
    <property type="match status" value="1"/>
</dbReference>
<dbReference type="InterPro" id="IPR001314">
    <property type="entry name" value="Peptidase_S1A"/>
</dbReference>
<dbReference type="InterPro" id="IPR043504">
    <property type="entry name" value="Peptidase_S1_PA_chymotrypsin"/>
</dbReference>
<keyword evidence="5" id="KW-1015">Disulfide bond</keyword>
<dbReference type="PANTHER" id="PTHR24252">
    <property type="entry name" value="ACROSIN-RELATED"/>
    <property type="match status" value="1"/>
</dbReference>
<protein>
    <recommendedName>
        <fullName evidence="7">Peptidase S1 domain-containing protein</fullName>
    </recommendedName>
</protein>
<sequence>MLDAEEIQPIQAIRNHPRCGITNSRIPRIVGGNTTSPHSVPWQALLNMFHTSGGIFRKTTCGGSLINENWVITASHCVSNKPILVTVELGRHNITAKETYTKQIRTAKSIFRHPISQHKDSYSDIKDLDGDIALIKLSAPVTINNFVRPICLPAANDTFNKFNLCKVSGWGRTAGQQSHILRYANLPILNRKLCNSTFSYDGQITSNMLCAGYMQGYTGACFGDSGGPMSCRHRPNAVLSGYSNRWYLAGVVSGGRSCGRKHYPSVYANVTAAPIYRWLLNILGNN</sequence>
<dbReference type="eggNOG" id="KOG3627">
    <property type="taxonomic scope" value="Eukaryota"/>
</dbReference>
<dbReference type="PANTHER" id="PTHR24252:SF7">
    <property type="entry name" value="HYALIN"/>
    <property type="match status" value="1"/>
</dbReference>
<evidence type="ECO:0000256" key="4">
    <source>
        <dbReference type="ARBA" id="ARBA00022825"/>
    </source>
</evidence>
<dbReference type="FunFam" id="2.40.10.10:FF:000120">
    <property type="entry name" value="Putative serine protease"/>
    <property type="match status" value="1"/>
</dbReference>
<dbReference type="GO" id="GO:0004252">
    <property type="term" value="F:serine-type endopeptidase activity"/>
    <property type="evidence" value="ECO:0000318"/>
    <property type="project" value="GO_Central"/>
</dbReference>
<dbReference type="GeneID" id="6750536"/>
<keyword evidence="2" id="KW-0732">Signal</keyword>
<keyword evidence="1 6" id="KW-0645">Protease</keyword>
<proteinExistence type="predicted"/>
<accession>B3RNN5</accession>
<dbReference type="EMBL" id="DS985242">
    <property type="protein sequence ID" value="EDV27487.1"/>
    <property type="molecule type" value="Genomic_DNA"/>
</dbReference>
<organism evidence="8 9">
    <name type="scientific">Trichoplax adhaerens</name>
    <name type="common">Trichoplax reptans</name>
    <dbReference type="NCBI Taxonomy" id="10228"/>
    <lineage>
        <taxon>Eukaryota</taxon>
        <taxon>Metazoa</taxon>
        <taxon>Placozoa</taxon>
        <taxon>Uniplacotomia</taxon>
        <taxon>Trichoplacea</taxon>
        <taxon>Trichoplacidae</taxon>
        <taxon>Trichoplax</taxon>
    </lineage>
</organism>
<reference evidence="8 9" key="1">
    <citation type="journal article" date="2008" name="Nature">
        <title>The Trichoplax genome and the nature of placozoans.</title>
        <authorList>
            <person name="Srivastava M."/>
            <person name="Begovic E."/>
            <person name="Chapman J."/>
            <person name="Putnam N.H."/>
            <person name="Hellsten U."/>
            <person name="Kawashima T."/>
            <person name="Kuo A."/>
            <person name="Mitros T."/>
            <person name="Salamov A."/>
            <person name="Carpenter M.L."/>
            <person name="Signorovitch A.Y."/>
            <person name="Moreno M.A."/>
            <person name="Kamm K."/>
            <person name="Grimwood J."/>
            <person name="Schmutz J."/>
            <person name="Shapiro H."/>
            <person name="Grigoriev I.V."/>
            <person name="Buss L.W."/>
            <person name="Schierwater B."/>
            <person name="Dellaporta S.L."/>
            <person name="Rokhsar D.S."/>
        </authorList>
    </citation>
    <scope>NUCLEOTIDE SEQUENCE [LARGE SCALE GENOMIC DNA]</scope>
    <source>
        <strain evidence="8 9">Grell-BS-1999</strain>
    </source>
</reference>
<keyword evidence="9" id="KW-1185">Reference proteome</keyword>
<dbReference type="PROSITE" id="PS00134">
    <property type="entry name" value="TRYPSIN_HIS"/>
    <property type="match status" value="1"/>
</dbReference>
<dbReference type="PhylomeDB" id="B3RNN5"/>
<keyword evidence="3 6" id="KW-0378">Hydrolase</keyword>
<feature type="domain" description="Peptidase S1" evidence="7">
    <location>
        <begin position="29"/>
        <end position="284"/>
    </location>
</feature>
<evidence type="ECO:0000256" key="3">
    <source>
        <dbReference type="ARBA" id="ARBA00022801"/>
    </source>
</evidence>
<evidence type="ECO:0000313" key="8">
    <source>
        <dbReference type="EMBL" id="EDV27487.1"/>
    </source>
</evidence>
<dbReference type="InParanoid" id="B3RNN5"/>